<organism evidence="2 3">
    <name type="scientific">Lottia gigantea</name>
    <name type="common">Giant owl limpet</name>
    <dbReference type="NCBI Taxonomy" id="225164"/>
    <lineage>
        <taxon>Eukaryota</taxon>
        <taxon>Metazoa</taxon>
        <taxon>Spiralia</taxon>
        <taxon>Lophotrochozoa</taxon>
        <taxon>Mollusca</taxon>
        <taxon>Gastropoda</taxon>
        <taxon>Patellogastropoda</taxon>
        <taxon>Lottioidea</taxon>
        <taxon>Lottiidae</taxon>
        <taxon>Lottia</taxon>
    </lineage>
</organism>
<proteinExistence type="predicted"/>
<gene>
    <name evidence="2" type="ORF">LOTGIDRAFT_157160</name>
</gene>
<dbReference type="HOGENOM" id="CLU_1637319_0_0_1"/>
<feature type="region of interest" description="Disordered" evidence="1">
    <location>
        <begin position="25"/>
        <end position="125"/>
    </location>
</feature>
<dbReference type="AlphaFoldDB" id="V4ADE2"/>
<dbReference type="KEGG" id="lgi:LOTGIDRAFT_157160"/>
<feature type="compositionally biased region" description="Basic and acidic residues" evidence="1">
    <location>
        <begin position="62"/>
        <end position="73"/>
    </location>
</feature>
<accession>V4ADE2</accession>
<reference evidence="2 3" key="1">
    <citation type="journal article" date="2013" name="Nature">
        <title>Insights into bilaterian evolution from three spiralian genomes.</title>
        <authorList>
            <person name="Simakov O."/>
            <person name="Marletaz F."/>
            <person name="Cho S.J."/>
            <person name="Edsinger-Gonzales E."/>
            <person name="Havlak P."/>
            <person name="Hellsten U."/>
            <person name="Kuo D.H."/>
            <person name="Larsson T."/>
            <person name="Lv J."/>
            <person name="Arendt D."/>
            <person name="Savage R."/>
            <person name="Osoegawa K."/>
            <person name="de Jong P."/>
            <person name="Grimwood J."/>
            <person name="Chapman J.A."/>
            <person name="Shapiro H."/>
            <person name="Aerts A."/>
            <person name="Otillar R.P."/>
            <person name="Terry A.Y."/>
            <person name="Boore J.L."/>
            <person name="Grigoriev I.V."/>
            <person name="Lindberg D.R."/>
            <person name="Seaver E.C."/>
            <person name="Weisblat D.A."/>
            <person name="Putnam N.H."/>
            <person name="Rokhsar D.S."/>
        </authorList>
    </citation>
    <scope>NUCLEOTIDE SEQUENCE [LARGE SCALE GENOMIC DNA]</scope>
</reference>
<protein>
    <submittedName>
        <fullName evidence="2">Uncharacterized protein</fullName>
    </submittedName>
</protein>
<feature type="compositionally biased region" description="Polar residues" evidence="1">
    <location>
        <begin position="74"/>
        <end position="90"/>
    </location>
</feature>
<feature type="compositionally biased region" description="Low complexity" evidence="1">
    <location>
        <begin position="33"/>
        <end position="50"/>
    </location>
</feature>
<feature type="compositionally biased region" description="Basic and acidic residues" evidence="1">
    <location>
        <begin position="94"/>
        <end position="105"/>
    </location>
</feature>
<dbReference type="EMBL" id="KB200329">
    <property type="protein sequence ID" value="ESP02029.1"/>
    <property type="molecule type" value="Genomic_DNA"/>
</dbReference>
<evidence type="ECO:0000313" key="2">
    <source>
        <dbReference type="EMBL" id="ESP02029.1"/>
    </source>
</evidence>
<dbReference type="CTD" id="20237237"/>
<name>V4ADE2_LOTGI</name>
<keyword evidence="3" id="KW-1185">Reference proteome</keyword>
<evidence type="ECO:0000313" key="3">
    <source>
        <dbReference type="Proteomes" id="UP000030746"/>
    </source>
</evidence>
<evidence type="ECO:0000256" key="1">
    <source>
        <dbReference type="SAM" id="MobiDB-lite"/>
    </source>
</evidence>
<dbReference type="RefSeq" id="XP_009047187.1">
    <property type="nucleotide sequence ID" value="XM_009048939.1"/>
</dbReference>
<sequence>MPVISPLNILESTPVANELPVCDDYYEEDDGFSTNSRPTTTTVTTSTSRTVVEDDSEDGEQEFERQRMGEKTNFDISGNGESSDSVSLTTAIPKAKEKGKQKKDSATVNQYRINSDKRKRGEKRNQVAEALSELAAAFKKSDEMMFSLKEKRIKMEVEAEEK</sequence>
<dbReference type="Proteomes" id="UP000030746">
    <property type="component" value="Unassembled WGS sequence"/>
</dbReference>
<dbReference type="GeneID" id="20237237"/>